<feature type="compositionally biased region" description="Polar residues" evidence="1">
    <location>
        <begin position="569"/>
        <end position="579"/>
    </location>
</feature>
<dbReference type="HOGENOM" id="CLU_026442_0_0_1"/>
<dbReference type="Proteomes" id="UP000030641">
    <property type="component" value="Unassembled WGS sequence"/>
</dbReference>
<proteinExistence type="predicted"/>
<dbReference type="Pfam" id="PF24494">
    <property type="entry name" value="DUF7587"/>
    <property type="match status" value="1"/>
</dbReference>
<dbReference type="OrthoDB" id="5397734at2759"/>
<evidence type="ECO:0000256" key="1">
    <source>
        <dbReference type="SAM" id="MobiDB-lite"/>
    </source>
</evidence>
<dbReference type="RefSeq" id="XP_013342675.1">
    <property type="nucleotide sequence ID" value="XM_013487221.1"/>
</dbReference>
<dbReference type="EMBL" id="KL584763">
    <property type="protein sequence ID" value="KEQ93993.1"/>
    <property type="molecule type" value="Genomic_DNA"/>
</dbReference>
<evidence type="ECO:0000259" key="2">
    <source>
        <dbReference type="Pfam" id="PF24494"/>
    </source>
</evidence>
<feature type="region of interest" description="Disordered" evidence="1">
    <location>
        <begin position="531"/>
        <end position="633"/>
    </location>
</feature>
<evidence type="ECO:0000313" key="3">
    <source>
        <dbReference type="EMBL" id="KEQ93993.1"/>
    </source>
</evidence>
<dbReference type="InterPro" id="IPR056009">
    <property type="entry name" value="DUF7587"/>
</dbReference>
<name>A0A074Y889_AURSE</name>
<protein>
    <recommendedName>
        <fullName evidence="2">DUF7587 domain-containing protein</fullName>
    </recommendedName>
</protein>
<dbReference type="AlphaFoldDB" id="A0A074Y889"/>
<feature type="region of interest" description="Disordered" evidence="1">
    <location>
        <begin position="1"/>
        <end position="23"/>
    </location>
</feature>
<feature type="region of interest" description="Disordered" evidence="1">
    <location>
        <begin position="114"/>
        <end position="145"/>
    </location>
</feature>
<evidence type="ECO:0000313" key="4">
    <source>
        <dbReference type="Proteomes" id="UP000030641"/>
    </source>
</evidence>
<feature type="compositionally biased region" description="Acidic residues" evidence="1">
    <location>
        <begin position="593"/>
        <end position="605"/>
    </location>
</feature>
<organism evidence="3 4">
    <name type="scientific">Aureobasidium subglaciale (strain EXF-2481)</name>
    <name type="common">Aureobasidium pullulans var. subglaciale</name>
    <dbReference type="NCBI Taxonomy" id="1043005"/>
    <lineage>
        <taxon>Eukaryota</taxon>
        <taxon>Fungi</taxon>
        <taxon>Dikarya</taxon>
        <taxon>Ascomycota</taxon>
        <taxon>Pezizomycotina</taxon>
        <taxon>Dothideomycetes</taxon>
        <taxon>Dothideomycetidae</taxon>
        <taxon>Dothideales</taxon>
        <taxon>Saccotheciaceae</taxon>
        <taxon>Aureobasidium</taxon>
    </lineage>
</organism>
<feature type="compositionally biased region" description="Low complexity" evidence="1">
    <location>
        <begin position="114"/>
        <end position="123"/>
    </location>
</feature>
<gene>
    <name evidence="3" type="ORF">AUEXF2481DRAFT_284545</name>
</gene>
<feature type="compositionally biased region" description="Basic and acidic residues" evidence="1">
    <location>
        <begin position="536"/>
        <end position="568"/>
    </location>
</feature>
<reference evidence="3 4" key="1">
    <citation type="journal article" date="2014" name="BMC Genomics">
        <title>Genome sequencing of four Aureobasidium pullulans varieties: biotechnological potential, stress tolerance, and description of new species.</title>
        <authorList>
            <person name="Gostin Ar C."/>
            <person name="Ohm R.A."/>
            <person name="Kogej T."/>
            <person name="Sonjak S."/>
            <person name="Turk M."/>
            <person name="Zajc J."/>
            <person name="Zalar P."/>
            <person name="Grube M."/>
            <person name="Sun H."/>
            <person name="Han J."/>
            <person name="Sharma A."/>
            <person name="Chiniquy J."/>
            <person name="Ngan C.Y."/>
            <person name="Lipzen A."/>
            <person name="Barry K."/>
            <person name="Grigoriev I.V."/>
            <person name="Gunde-Cimerman N."/>
        </authorList>
    </citation>
    <scope>NUCLEOTIDE SEQUENCE [LARGE SCALE GENOMIC DNA]</scope>
    <source>
        <strain evidence="3 4">EXF-2481</strain>
    </source>
</reference>
<accession>A0A074Y889</accession>
<feature type="compositionally biased region" description="Polar residues" evidence="1">
    <location>
        <begin position="124"/>
        <end position="133"/>
    </location>
</feature>
<keyword evidence="4" id="KW-1185">Reference proteome</keyword>
<feature type="compositionally biased region" description="Low complexity" evidence="1">
    <location>
        <begin position="1"/>
        <end position="22"/>
    </location>
</feature>
<sequence length="662" mass="74531">MAPQTPTSSPKSSSSPRSPKFSWSHKHRQALLVLYTSDIDKDNVASAFNKLFHEELRTRGFTDGLSKSAINAQYSKSYRTSCAAWQLAEASHKSELEWVTKKLRSIDITASPPSAAALPTASTVRSGQPTLLNNRRRHSATTTTTSVSVVIDAPRRNTIASTQPSPRITIASRKVFKRFPEDLISTNRTRTMFGEQVPIIRATDEDLIVNNPITSEEAHSAVPELLFRFYDDDSQGCRTKDGFLSGYYAYLTVPPPSPPPCTDDRLFATILHHLNKVRFSSELISTTSNLFFALRLAAKSNANPRICIIRGSAIPQSKIYHALPFHQRYKAERMFYNGTYMNPSSHEYLIWATLSHTAILADFSFLDFEATLARNPMMEYVFRIQEMKTKKGNTHILKIFKKEKLGLSMGIVDGLARMMPQLGIAAGAPGAVIARFVSEIIRGFKIDLLKTTPQRWQMLAGAFAYAMTDQAKYRNVDEAWLVRIQEAFLSGARTGIGELNWHLNAQKQTRMLSKSVQLGLGAPAASNIDQTASVNRRVDKQRSRAIESTTYKDARLGEEKAKIDRQSDQDNNQEMVNQDVSDEDSLDHSNDTTIDEEELETDIEEGVLVLDSQRKHSQHRGSQRRAWYPREVTSRSSKVDKDIIIIEDSDDEDYIVDSDMEY</sequence>
<dbReference type="InParanoid" id="A0A074Y889"/>
<feature type="domain" description="DUF7587" evidence="2">
    <location>
        <begin position="222"/>
        <end position="367"/>
    </location>
</feature>
<dbReference type="GeneID" id="25363733"/>